<evidence type="ECO:0000313" key="3">
    <source>
        <dbReference type="EMBL" id="OJG84535.1"/>
    </source>
</evidence>
<dbReference type="Proteomes" id="UP000065511">
    <property type="component" value="Chromosome"/>
</dbReference>
<evidence type="ECO:0000313" key="4">
    <source>
        <dbReference type="Proteomes" id="UP000065511"/>
    </source>
</evidence>
<gene>
    <name evidence="2" type="ORF">ATZ33_08880</name>
    <name evidence="3" type="ORF">RV15_GL002905</name>
</gene>
<keyword evidence="1" id="KW-0812">Transmembrane</keyword>
<keyword evidence="1" id="KW-0472">Membrane</keyword>
<dbReference type="AlphaFoldDB" id="A0A0S3KB78"/>
<dbReference type="EMBL" id="JXLC01000049">
    <property type="protein sequence ID" value="OJG84535.1"/>
    <property type="molecule type" value="Genomic_DNA"/>
</dbReference>
<reference evidence="3 5" key="1">
    <citation type="submission" date="2014-12" db="EMBL/GenBank/DDBJ databases">
        <title>Draft genome sequences of 29 type strains of Enterococci.</title>
        <authorList>
            <person name="Zhong Z."/>
            <person name="Sun Z."/>
            <person name="Liu W."/>
            <person name="Zhang W."/>
            <person name="Zhang H."/>
        </authorList>
    </citation>
    <scope>NUCLEOTIDE SEQUENCE [LARGE SCALE GENOMIC DNA]</scope>
    <source>
        <strain evidence="3 5">DSM 22801</strain>
    </source>
</reference>
<sequence>MKQRRIRLVFTVILCILIIVPMYFRISQYLTIKNVYDEIYYDERRAINTSFFGRGNVSLGKVDGIASWNRADAFDEKFPVSEKYDEKSLPTNMTNMSLSFFFSEKRLNISFGYVLSESVSVRFYNQYYVGKSELVRSIYFVDGQNKISEKNKVKEYLDKYNIDKDILEQFYKKGMDDILLKDWFSVHKSRFFLKNLEELIIKDELFSDL</sequence>
<dbReference type="OrthoDB" id="2221131at2"/>
<organism evidence="3 5">
    <name type="scientific">Enterococcus silesiacus</name>
    <dbReference type="NCBI Taxonomy" id="332949"/>
    <lineage>
        <taxon>Bacteria</taxon>
        <taxon>Bacillati</taxon>
        <taxon>Bacillota</taxon>
        <taxon>Bacilli</taxon>
        <taxon>Lactobacillales</taxon>
        <taxon>Enterococcaceae</taxon>
        <taxon>Enterococcus</taxon>
    </lineage>
</organism>
<reference evidence="2 4" key="2">
    <citation type="submission" date="2015-12" db="EMBL/GenBank/DDBJ databases">
        <authorList>
            <person name="Lauer A."/>
            <person name="Humrighouse B."/>
            <person name="Loparev V."/>
            <person name="Shewmaker P.L."/>
            <person name="Whitney A.M."/>
            <person name="McLaughlin R.W."/>
        </authorList>
    </citation>
    <scope>NUCLEOTIDE SEQUENCE [LARGE SCALE GENOMIC DNA]</scope>
    <source>
        <strain evidence="2 4">LMG 23085</strain>
    </source>
</reference>
<feature type="transmembrane region" description="Helical" evidence="1">
    <location>
        <begin position="7"/>
        <end position="24"/>
    </location>
</feature>
<evidence type="ECO:0000313" key="2">
    <source>
        <dbReference type="EMBL" id="ALS01476.1"/>
    </source>
</evidence>
<evidence type="ECO:0000256" key="1">
    <source>
        <dbReference type="SAM" id="Phobius"/>
    </source>
</evidence>
<accession>A0A0S3KB78</accession>
<keyword evidence="1" id="KW-1133">Transmembrane helix</keyword>
<dbReference type="KEGG" id="ess:ATZ33_08880"/>
<dbReference type="RefSeq" id="WP_071879411.1">
    <property type="nucleotide sequence ID" value="NZ_JXLC01000049.1"/>
</dbReference>
<dbReference type="InterPro" id="IPR048042">
    <property type="entry name" value="TipC-like"/>
</dbReference>
<keyword evidence="4" id="KW-1185">Reference proteome</keyword>
<dbReference type="NCBIfam" id="NF033863">
    <property type="entry name" value="immun_TipC_fam"/>
    <property type="match status" value="1"/>
</dbReference>
<dbReference type="Proteomes" id="UP000183039">
    <property type="component" value="Unassembled WGS sequence"/>
</dbReference>
<evidence type="ECO:0000313" key="5">
    <source>
        <dbReference type="Proteomes" id="UP000183039"/>
    </source>
</evidence>
<proteinExistence type="predicted"/>
<evidence type="ECO:0008006" key="6">
    <source>
        <dbReference type="Google" id="ProtNLM"/>
    </source>
</evidence>
<protein>
    <recommendedName>
        <fullName evidence="6">TipC family immunity protein</fullName>
    </recommendedName>
</protein>
<dbReference type="EMBL" id="CP013614">
    <property type="protein sequence ID" value="ALS01476.1"/>
    <property type="molecule type" value="Genomic_DNA"/>
</dbReference>
<name>A0A0S3KB78_9ENTE</name>